<keyword evidence="1" id="KW-0694">RNA-binding</keyword>
<feature type="compositionally biased region" description="Basic and acidic residues" evidence="2">
    <location>
        <begin position="584"/>
        <end position="605"/>
    </location>
</feature>
<feature type="region of interest" description="Disordered" evidence="2">
    <location>
        <begin position="94"/>
        <end position="248"/>
    </location>
</feature>
<comment type="caution">
    <text evidence="4">The sequence shown here is derived from an EMBL/GenBank/DDBJ whole genome shotgun (WGS) entry which is preliminary data.</text>
</comment>
<feature type="region of interest" description="Disordered" evidence="2">
    <location>
        <begin position="288"/>
        <end position="330"/>
    </location>
</feature>
<dbReference type="SUPFAM" id="SSF54928">
    <property type="entry name" value="RNA-binding domain, RBD"/>
    <property type="match status" value="2"/>
</dbReference>
<dbReference type="GO" id="GO:0007030">
    <property type="term" value="P:Golgi organization"/>
    <property type="evidence" value="ECO:0007669"/>
    <property type="project" value="TreeGrafter"/>
</dbReference>
<feature type="region of interest" description="Disordered" evidence="2">
    <location>
        <begin position="568"/>
        <end position="623"/>
    </location>
</feature>
<evidence type="ECO:0000313" key="5">
    <source>
        <dbReference type="Proteomes" id="UP000011668"/>
    </source>
</evidence>
<dbReference type="InterPro" id="IPR035979">
    <property type="entry name" value="RBD_domain_sf"/>
</dbReference>
<evidence type="ECO:0000256" key="1">
    <source>
        <dbReference type="PROSITE-ProRule" id="PRU00176"/>
    </source>
</evidence>
<protein>
    <submittedName>
        <fullName evidence="4">RNA recognition motif domain-containing protein</fullName>
    </submittedName>
</protein>
<dbReference type="GO" id="GO:0009306">
    <property type="term" value="P:protein secretion"/>
    <property type="evidence" value="ECO:0007669"/>
    <property type="project" value="TreeGrafter"/>
</dbReference>
<reference evidence="4 5" key="1">
    <citation type="journal article" date="2013" name="Nat. Commun.">
        <title>The evolution and pathogenic mechanisms of the rice sheath blight pathogen.</title>
        <authorList>
            <person name="Zheng A."/>
            <person name="Lin R."/>
            <person name="Xu L."/>
            <person name="Qin P."/>
            <person name="Tang C."/>
            <person name="Ai P."/>
            <person name="Zhang D."/>
            <person name="Liu Y."/>
            <person name="Sun Z."/>
            <person name="Feng H."/>
            <person name="Wang Y."/>
            <person name="Chen Y."/>
            <person name="Liang X."/>
            <person name="Fu R."/>
            <person name="Li Q."/>
            <person name="Zhang J."/>
            <person name="Yu X."/>
            <person name="Xie Z."/>
            <person name="Ding L."/>
            <person name="Guan P."/>
            <person name="Tang J."/>
            <person name="Liang Y."/>
            <person name="Wang S."/>
            <person name="Deng Q."/>
            <person name="Li S."/>
            <person name="Zhu J."/>
            <person name="Wang L."/>
            <person name="Liu H."/>
            <person name="Li P."/>
        </authorList>
    </citation>
    <scope>NUCLEOTIDE SEQUENCE [LARGE SCALE GENOMIC DNA]</scope>
    <source>
        <strain evidence="5">AG-1 IA</strain>
    </source>
</reference>
<evidence type="ECO:0000259" key="3">
    <source>
        <dbReference type="PROSITE" id="PS50102"/>
    </source>
</evidence>
<gene>
    <name evidence="4" type="ORF">AG1IA_06374</name>
</gene>
<accession>L8WNN5</accession>
<feature type="region of interest" description="Disordered" evidence="2">
    <location>
        <begin position="652"/>
        <end position="706"/>
    </location>
</feature>
<dbReference type="PANTHER" id="PTHR17985">
    <property type="entry name" value="SER/THR-RICH PROTEIN T10 IN DGCR REGION"/>
    <property type="match status" value="1"/>
</dbReference>
<dbReference type="EMBL" id="AFRT01001690">
    <property type="protein sequence ID" value="ELU39600.1"/>
    <property type="molecule type" value="Genomic_DNA"/>
</dbReference>
<proteinExistence type="predicted"/>
<dbReference type="PROSITE" id="PS50102">
    <property type="entry name" value="RRM"/>
    <property type="match status" value="1"/>
</dbReference>
<dbReference type="PANTHER" id="PTHR17985:SF8">
    <property type="entry name" value="TRANSPORT AND GOLGI ORGANIZATION PROTEIN 2 HOMOLOG"/>
    <property type="match status" value="1"/>
</dbReference>
<dbReference type="InterPro" id="IPR008551">
    <property type="entry name" value="TANGO2"/>
</dbReference>
<feature type="compositionally biased region" description="Acidic residues" evidence="2">
    <location>
        <begin position="449"/>
        <end position="470"/>
    </location>
</feature>
<dbReference type="GO" id="GO:0003723">
    <property type="term" value="F:RNA binding"/>
    <property type="evidence" value="ECO:0007669"/>
    <property type="project" value="UniProtKB-UniRule"/>
</dbReference>
<evidence type="ECO:0000256" key="2">
    <source>
        <dbReference type="SAM" id="MobiDB-lite"/>
    </source>
</evidence>
<feature type="compositionally biased region" description="Basic and acidic residues" evidence="2">
    <location>
        <begin position="691"/>
        <end position="701"/>
    </location>
</feature>
<dbReference type="InterPro" id="IPR012677">
    <property type="entry name" value="Nucleotide-bd_a/b_plait_sf"/>
</dbReference>
<dbReference type="AlphaFoldDB" id="L8WNN5"/>
<evidence type="ECO:0000313" key="4">
    <source>
        <dbReference type="EMBL" id="ELU39600.1"/>
    </source>
</evidence>
<organism evidence="4 5">
    <name type="scientific">Thanatephorus cucumeris (strain AG1-IA)</name>
    <name type="common">Rice sheath blight fungus</name>
    <name type="synonym">Rhizoctonia solani</name>
    <dbReference type="NCBI Taxonomy" id="983506"/>
    <lineage>
        <taxon>Eukaryota</taxon>
        <taxon>Fungi</taxon>
        <taxon>Dikarya</taxon>
        <taxon>Basidiomycota</taxon>
        <taxon>Agaricomycotina</taxon>
        <taxon>Agaricomycetes</taxon>
        <taxon>Cantharellales</taxon>
        <taxon>Ceratobasidiaceae</taxon>
        <taxon>Rhizoctonia</taxon>
        <taxon>Rhizoctonia solani AG-1</taxon>
    </lineage>
</organism>
<feature type="region of interest" description="Disordered" evidence="2">
    <location>
        <begin position="1013"/>
        <end position="1039"/>
    </location>
</feature>
<feature type="compositionally biased region" description="Basic and acidic residues" evidence="2">
    <location>
        <begin position="471"/>
        <end position="482"/>
    </location>
</feature>
<feature type="compositionally biased region" description="Low complexity" evidence="2">
    <location>
        <begin position="296"/>
        <end position="308"/>
    </location>
</feature>
<keyword evidence="5" id="KW-1185">Reference proteome</keyword>
<dbReference type="OrthoDB" id="442677at2759"/>
<sequence>MSNSMKGYISSIPGNSVSSAGLILHSTVDAHGALRKRNLVPCHEFKHKWRTRVVITNALDAMLHRLQIHCESTYAYDTIQAGASVPLKPIPQPTVIPVPTLPPSLRASTSTPTKRKHEKKVGFTDQSGAKRRKPNRPERQAEKKKSKDKDDSAEEDDAVVEDAYHQGKATVPNPTKPKTSKLTSPKAKPSTLKEQAGAEPQSESDSDSDPDAPPPLHESLTQNPEAERPRKKKYVPEGETPDQRDARTIFIGNLPASVAKSVSCSTSACSPTLIPLDSRSVAFKTPTAKLPSDTLSSNSKSKPNTSSSEHNRNRAAEWRATQDPEDPTHKIFQTPAQKKKTAYITGALHDSAKSSSSAYVVFAHPNPVEGSEPAWDPTEVAARAVIACNGSKFMERVLRVDRVGKREEDKQDPRTMIFVGNLDFETDEDALREMFENLVEKERGKSDAQGDDSDSESEGGQEDGSGDESEKESGGEESGREESGDEGEAGEKDGDQGIVKPTAATDRPVTSKRWVKSVRIIRDKDTQLGKGFGYVQFIDRASVDEILALEPGTIKLAKRKLRVQRCKTIPGISLPKTKPSSAGDKPKEPKIASKGESNQKSDRQKARPTPSKPILPRADPNLGERIRSLSKEERKSVKASDADRVARRLAKKKAKIVSERGARKASSSKANILGGRPGAPKSKKPKVGKSGKRERSDKPPLARDLQIEGTPFDYDVPCLLDSCPSAIPYRIIAANRDEFLSRPTIPANWHNFDDSDTGDKKYVLSGRDAIAGGTWLGINRKGDVALLTNITEPVGKYSSSRGELTSNFLTLSPTNETADRISSYVKTLVSQQRSYAGFNLLLASPAISTDRVDYRGVMVTNSQAGGEITSRSLSNRECLSCGLSNSNDSACETSDENEWPKVSEGRKLFDETVNLEDLDDDGLIENPKRPTTRYGLRMTISVPPIPVEPGAWSKTINPSSSELPASADAAPALSSENRKDYYGTRLTSVILVRRDGRATFVERDVWVQQSDIGEPVKCSGSGSQRRFDFDLKPGREGVE</sequence>
<feature type="compositionally biased region" description="Basic and acidic residues" evidence="2">
    <location>
        <begin position="309"/>
        <end position="329"/>
    </location>
</feature>
<feature type="region of interest" description="Disordered" evidence="2">
    <location>
        <begin position="440"/>
        <end position="516"/>
    </location>
</feature>
<dbReference type="SMART" id="SM00360">
    <property type="entry name" value="RRM"/>
    <property type="match status" value="1"/>
</dbReference>
<feature type="compositionally biased region" description="Basic residues" evidence="2">
    <location>
        <begin position="681"/>
        <end position="690"/>
    </location>
</feature>
<dbReference type="Proteomes" id="UP000011668">
    <property type="component" value="Unassembled WGS sequence"/>
</dbReference>
<feature type="compositionally biased region" description="Basic and acidic residues" evidence="2">
    <location>
        <begin position="135"/>
        <end position="150"/>
    </location>
</feature>
<feature type="compositionally biased region" description="Low complexity" evidence="2">
    <location>
        <begin position="172"/>
        <end position="190"/>
    </location>
</feature>
<feature type="compositionally biased region" description="Basic and acidic residues" evidence="2">
    <location>
        <begin position="1025"/>
        <end position="1039"/>
    </location>
</feature>
<dbReference type="HOGENOM" id="CLU_292896_0_0_1"/>
<dbReference type="GO" id="GO:0005794">
    <property type="term" value="C:Golgi apparatus"/>
    <property type="evidence" value="ECO:0007669"/>
    <property type="project" value="TreeGrafter"/>
</dbReference>
<feature type="compositionally biased region" description="Acidic residues" evidence="2">
    <location>
        <begin position="151"/>
        <end position="160"/>
    </location>
</feature>
<dbReference type="Pfam" id="PF05742">
    <property type="entry name" value="TANGO2"/>
    <property type="match status" value="1"/>
</dbReference>
<dbReference type="InterPro" id="IPR000504">
    <property type="entry name" value="RRM_dom"/>
</dbReference>
<dbReference type="Gene3D" id="3.30.70.330">
    <property type="match status" value="3"/>
</dbReference>
<name>L8WNN5_THACA</name>
<feature type="domain" description="RRM" evidence="3">
    <location>
        <begin position="415"/>
        <end position="568"/>
    </location>
</feature>